<dbReference type="Proteomes" id="UP001630127">
    <property type="component" value="Unassembled WGS sequence"/>
</dbReference>
<organism evidence="15 16">
    <name type="scientific">Cinchona calisaya</name>
    <dbReference type="NCBI Taxonomy" id="153742"/>
    <lineage>
        <taxon>Eukaryota</taxon>
        <taxon>Viridiplantae</taxon>
        <taxon>Streptophyta</taxon>
        <taxon>Embryophyta</taxon>
        <taxon>Tracheophyta</taxon>
        <taxon>Spermatophyta</taxon>
        <taxon>Magnoliopsida</taxon>
        <taxon>eudicotyledons</taxon>
        <taxon>Gunneridae</taxon>
        <taxon>Pentapetalae</taxon>
        <taxon>asterids</taxon>
        <taxon>lamiids</taxon>
        <taxon>Gentianales</taxon>
        <taxon>Rubiaceae</taxon>
        <taxon>Cinchonoideae</taxon>
        <taxon>Cinchoneae</taxon>
        <taxon>Cinchona</taxon>
    </lineage>
</organism>
<dbReference type="FunFam" id="3.30.200.20:FF:000195">
    <property type="entry name" value="G-type lectin S-receptor-like serine/threonine-protein kinase"/>
    <property type="match status" value="1"/>
</dbReference>
<dbReference type="FunFam" id="1.10.510.10:FF:000060">
    <property type="entry name" value="G-type lectin S-receptor-like serine/threonine-protein kinase"/>
    <property type="match status" value="1"/>
</dbReference>
<dbReference type="InterPro" id="IPR011009">
    <property type="entry name" value="Kinase-like_dom_sf"/>
</dbReference>
<evidence type="ECO:0000256" key="9">
    <source>
        <dbReference type="ARBA" id="ARBA00023180"/>
    </source>
</evidence>
<dbReference type="AlphaFoldDB" id="A0ABD2YDA9"/>
<dbReference type="CDD" id="cd14066">
    <property type="entry name" value="STKc_IRAK"/>
    <property type="match status" value="1"/>
</dbReference>
<keyword evidence="16" id="KW-1185">Reference proteome</keyword>
<comment type="caution">
    <text evidence="15">The sequence shown here is derived from an EMBL/GenBank/DDBJ whole genome shotgun (WGS) entry which is preliminary data.</text>
</comment>
<dbReference type="InterPro" id="IPR000858">
    <property type="entry name" value="S_locus_glycoprot_dom"/>
</dbReference>
<dbReference type="PROSITE" id="PS00107">
    <property type="entry name" value="PROTEIN_KINASE_ATP"/>
    <property type="match status" value="1"/>
</dbReference>
<evidence type="ECO:0000256" key="8">
    <source>
        <dbReference type="ARBA" id="ARBA00023157"/>
    </source>
</evidence>
<dbReference type="InterPro" id="IPR000719">
    <property type="entry name" value="Prot_kinase_dom"/>
</dbReference>
<dbReference type="SUPFAM" id="SSF56112">
    <property type="entry name" value="Protein kinase-like (PK-like)"/>
    <property type="match status" value="1"/>
</dbReference>
<dbReference type="Gene3D" id="3.30.200.20">
    <property type="entry name" value="Phosphorylase Kinase, domain 1"/>
    <property type="match status" value="1"/>
</dbReference>
<dbReference type="SMART" id="SM00473">
    <property type="entry name" value="PAN_AP"/>
    <property type="match status" value="1"/>
</dbReference>
<sequence length="544" mass="61617">MVINKEEVYYTYISYNSSFISRLIFSNNGVMQLWNWDNQTQSWVICSTGPSDYCDTYRHCGAYGSCSVGKSPACSCLDKFVLENKEAWALAGWSSGCERSKPLNCHKGDIFLKYSGIDFPDTQYSWFNRSMTLEDCKAMCLKNCSCMAYANLETTSNGRSGCLLWYGDLVDIREIPDGEDIYIRISSSEIGKLVHGCMKNCNYETQDEELKLPVFKFSTLMKATENFAITNKLGEGGFGIVYKGMLEKGEEIAVKRLSRTSMQGLDELKNEIHCIAKLQHRNLVKILGCCIQEDERMLIYEYMANKSLDLFIFDDKQRESLDWPTRFHIINGISRGLMFLHQDSCLRVIHRDLKASNILLDTSMNPKISDFGLAKIFAGNEPGANTNRVVGTYGYLSPEYAVHGLFSVKSDVFSFGVIILEIISGKSNRGFSHEEHHHNLLGHAWMLYREGRSKEVDDPNLVNSCYLPEMLRCIHVALLCVQQHPEDRPNMSTVLLMLGNDGPLPPAKQPGFFTETNLPVNDSFSTRYASNSKNFISITLVQPR</sequence>
<dbReference type="InterPro" id="IPR001245">
    <property type="entry name" value="Ser-Thr/Tyr_kinase_cat_dom"/>
</dbReference>
<proteinExistence type="predicted"/>
<dbReference type="InterPro" id="IPR008271">
    <property type="entry name" value="Ser/Thr_kinase_AS"/>
</dbReference>
<comment type="catalytic activity">
    <reaction evidence="10">
        <text>L-threonyl-[protein] + ATP = O-phospho-L-threonyl-[protein] + ADP + H(+)</text>
        <dbReference type="Rhea" id="RHEA:46608"/>
        <dbReference type="Rhea" id="RHEA-COMP:11060"/>
        <dbReference type="Rhea" id="RHEA-COMP:11605"/>
        <dbReference type="ChEBI" id="CHEBI:15378"/>
        <dbReference type="ChEBI" id="CHEBI:30013"/>
        <dbReference type="ChEBI" id="CHEBI:30616"/>
        <dbReference type="ChEBI" id="CHEBI:61977"/>
        <dbReference type="ChEBI" id="CHEBI:456216"/>
        <dbReference type="EC" id="2.7.11.1"/>
    </reaction>
</comment>
<keyword evidence="5 12" id="KW-0547">Nucleotide-binding</keyword>
<feature type="domain" description="Protein kinase" evidence="13">
    <location>
        <begin position="227"/>
        <end position="512"/>
    </location>
</feature>
<dbReference type="GO" id="GO:0005524">
    <property type="term" value="F:ATP binding"/>
    <property type="evidence" value="ECO:0007669"/>
    <property type="project" value="UniProtKB-UniRule"/>
</dbReference>
<keyword evidence="3" id="KW-0808">Transferase</keyword>
<evidence type="ECO:0000259" key="14">
    <source>
        <dbReference type="PROSITE" id="PS50948"/>
    </source>
</evidence>
<evidence type="ECO:0000256" key="11">
    <source>
        <dbReference type="ARBA" id="ARBA00048679"/>
    </source>
</evidence>
<dbReference type="CDD" id="cd01098">
    <property type="entry name" value="PAN_AP_plant"/>
    <property type="match status" value="1"/>
</dbReference>
<keyword evidence="6" id="KW-0418">Kinase</keyword>
<dbReference type="PANTHER" id="PTHR27002">
    <property type="entry name" value="RECEPTOR-LIKE SERINE/THREONINE-PROTEIN KINASE SD1-8"/>
    <property type="match status" value="1"/>
</dbReference>
<evidence type="ECO:0000259" key="13">
    <source>
        <dbReference type="PROSITE" id="PS50011"/>
    </source>
</evidence>
<dbReference type="Gene3D" id="3.50.4.10">
    <property type="entry name" value="Hepatocyte Growth Factor"/>
    <property type="match status" value="1"/>
</dbReference>
<comment type="catalytic activity">
    <reaction evidence="11">
        <text>L-seryl-[protein] + ATP = O-phospho-L-seryl-[protein] + ADP + H(+)</text>
        <dbReference type="Rhea" id="RHEA:17989"/>
        <dbReference type="Rhea" id="RHEA-COMP:9863"/>
        <dbReference type="Rhea" id="RHEA-COMP:11604"/>
        <dbReference type="ChEBI" id="CHEBI:15378"/>
        <dbReference type="ChEBI" id="CHEBI:29999"/>
        <dbReference type="ChEBI" id="CHEBI:30616"/>
        <dbReference type="ChEBI" id="CHEBI:83421"/>
        <dbReference type="ChEBI" id="CHEBI:456216"/>
        <dbReference type="EC" id="2.7.11.1"/>
    </reaction>
</comment>
<accession>A0ABD2YDA9</accession>
<evidence type="ECO:0000256" key="1">
    <source>
        <dbReference type="ARBA" id="ARBA00012513"/>
    </source>
</evidence>
<evidence type="ECO:0000256" key="5">
    <source>
        <dbReference type="ARBA" id="ARBA00022741"/>
    </source>
</evidence>
<dbReference type="Pfam" id="PF00954">
    <property type="entry name" value="S_locus_glycop"/>
    <property type="match status" value="1"/>
</dbReference>
<keyword evidence="2" id="KW-0723">Serine/threonine-protein kinase</keyword>
<evidence type="ECO:0000256" key="2">
    <source>
        <dbReference type="ARBA" id="ARBA00022527"/>
    </source>
</evidence>
<dbReference type="EC" id="2.7.11.1" evidence="1"/>
<gene>
    <name evidence="15" type="ORF">ACH5RR_037987</name>
</gene>
<feature type="binding site" evidence="12">
    <location>
        <position position="255"/>
    </location>
    <ligand>
        <name>ATP</name>
        <dbReference type="ChEBI" id="CHEBI:30616"/>
    </ligand>
</feature>
<dbReference type="InterPro" id="IPR017441">
    <property type="entry name" value="Protein_kinase_ATP_BS"/>
</dbReference>
<keyword evidence="7 12" id="KW-0067">ATP-binding</keyword>
<evidence type="ECO:0000256" key="7">
    <source>
        <dbReference type="ARBA" id="ARBA00022840"/>
    </source>
</evidence>
<feature type="domain" description="Apple" evidence="14">
    <location>
        <begin position="105"/>
        <end position="186"/>
    </location>
</feature>
<evidence type="ECO:0000256" key="12">
    <source>
        <dbReference type="PROSITE-ProRule" id="PRU10141"/>
    </source>
</evidence>
<keyword evidence="8" id="KW-1015">Disulfide bond</keyword>
<dbReference type="EMBL" id="JBJUIK010000015">
    <property type="protein sequence ID" value="KAL3503538.1"/>
    <property type="molecule type" value="Genomic_DNA"/>
</dbReference>
<dbReference type="InterPro" id="IPR003609">
    <property type="entry name" value="Pan_app"/>
</dbReference>
<dbReference type="PROSITE" id="PS00108">
    <property type="entry name" value="PROTEIN_KINASE_ST"/>
    <property type="match status" value="1"/>
</dbReference>
<dbReference type="PROSITE" id="PS50011">
    <property type="entry name" value="PROTEIN_KINASE_DOM"/>
    <property type="match status" value="1"/>
</dbReference>
<evidence type="ECO:0000313" key="15">
    <source>
        <dbReference type="EMBL" id="KAL3503538.1"/>
    </source>
</evidence>
<name>A0ABD2YDA9_9GENT</name>
<dbReference type="SMART" id="SM00220">
    <property type="entry name" value="S_TKc"/>
    <property type="match status" value="1"/>
</dbReference>
<evidence type="ECO:0000256" key="10">
    <source>
        <dbReference type="ARBA" id="ARBA00047899"/>
    </source>
</evidence>
<dbReference type="Pfam" id="PF07714">
    <property type="entry name" value="PK_Tyr_Ser-Thr"/>
    <property type="match status" value="1"/>
</dbReference>
<dbReference type="Gene3D" id="1.10.510.10">
    <property type="entry name" value="Transferase(Phosphotransferase) domain 1"/>
    <property type="match status" value="1"/>
</dbReference>
<evidence type="ECO:0000256" key="6">
    <source>
        <dbReference type="ARBA" id="ARBA00022777"/>
    </source>
</evidence>
<keyword evidence="4" id="KW-0732">Signal</keyword>
<dbReference type="PROSITE" id="PS50948">
    <property type="entry name" value="PAN"/>
    <property type="match status" value="1"/>
</dbReference>
<dbReference type="Pfam" id="PF08276">
    <property type="entry name" value="PAN_2"/>
    <property type="match status" value="1"/>
</dbReference>
<reference evidence="15 16" key="1">
    <citation type="submission" date="2024-11" db="EMBL/GenBank/DDBJ databases">
        <title>A near-complete genome assembly of Cinchona calisaya.</title>
        <authorList>
            <person name="Lian D.C."/>
            <person name="Zhao X.W."/>
            <person name="Wei L."/>
        </authorList>
    </citation>
    <scope>NUCLEOTIDE SEQUENCE [LARGE SCALE GENOMIC DNA]</scope>
    <source>
        <tissue evidence="15">Nenye</tissue>
    </source>
</reference>
<evidence type="ECO:0000256" key="4">
    <source>
        <dbReference type="ARBA" id="ARBA00022729"/>
    </source>
</evidence>
<evidence type="ECO:0000256" key="3">
    <source>
        <dbReference type="ARBA" id="ARBA00022679"/>
    </source>
</evidence>
<dbReference type="PANTHER" id="PTHR27002:SF851">
    <property type="entry name" value="G-TYPE LECTIN S-RECEPTOR-LIKE SERINE_THREONINE-PROTEIN KINASE SD1-1"/>
    <property type="match status" value="1"/>
</dbReference>
<protein>
    <recommendedName>
        <fullName evidence="1">non-specific serine/threonine protein kinase</fullName>
        <ecNumber evidence="1">2.7.11.1</ecNumber>
    </recommendedName>
</protein>
<evidence type="ECO:0000313" key="16">
    <source>
        <dbReference type="Proteomes" id="UP001630127"/>
    </source>
</evidence>
<dbReference type="GO" id="GO:0004674">
    <property type="term" value="F:protein serine/threonine kinase activity"/>
    <property type="evidence" value="ECO:0007669"/>
    <property type="project" value="UniProtKB-KW"/>
</dbReference>
<keyword evidence="9" id="KW-0325">Glycoprotein</keyword>